<dbReference type="EC" id="2.7.7.65" evidence="2"/>
<feature type="transmembrane region" description="Helical" evidence="4">
    <location>
        <begin position="145"/>
        <end position="164"/>
    </location>
</feature>
<dbReference type="EMBL" id="JACHXZ010000004">
    <property type="protein sequence ID" value="MBB3169640.1"/>
    <property type="molecule type" value="Genomic_DNA"/>
</dbReference>
<gene>
    <name evidence="6" type="ORF">FHS30_002853</name>
</gene>
<protein>
    <recommendedName>
        <fullName evidence="2">diguanylate cyclase</fullName>
        <ecNumber evidence="2">2.7.7.65</ecNumber>
    </recommendedName>
</protein>
<feature type="transmembrane region" description="Helical" evidence="4">
    <location>
        <begin position="38"/>
        <end position="70"/>
    </location>
</feature>
<evidence type="ECO:0000256" key="4">
    <source>
        <dbReference type="SAM" id="Phobius"/>
    </source>
</evidence>
<dbReference type="PROSITE" id="PS50887">
    <property type="entry name" value="GGDEF"/>
    <property type="match status" value="1"/>
</dbReference>
<dbReference type="CDD" id="cd01949">
    <property type="entry name" value="GGDEF"/>
    <property type="match status" value="1"/>
</dbReference>
<dbReference type="GO" id="GO:1902201">
    <property type="term" value="P:negative regulation of bacterial-type flagellum-dependent cell motility"/>
    <property type="evidence" value="ECO:0007669"/>
    <property type="project" value="TreeGrafter"/>
</dbReference>
<proteinExistence type="predicted"/>
<feature type="transmembrane region" description="Helical" evidence="4">
    <location>
        <begin position="119"/>
        <end position="138"/>
    </location>
</feature>
<evidence type="ECO:0000313" key="6">
    <source>
        <dbReference type="EMBL" id="MBB3169640.1"/>
    </source>
</evidence>
<keyword evidence="4" id="KW-0812">Transmembrane</keyword>
<dbReference type="GO" id="GO:0043709">
    <property type="term" value="P:cell adhesion involved in single-species biofilm formation"/>
    <property type="evidence" value="ECO:0007669"/>
    <property type="project" value="TreeGrafter"/>
</dbReference>
<keyword evidence="7" id="KW-1185">Reference proteome</keyword>
<evidence type="ECO:0000256" key="1">
    <source>
        <dbReference type="ARBA" id="ARBA00001946"/>
    </source>
</evidence>
<dbReference type="RefSeq" id="WP_183911140.1">
    <property type="nucleotide sequence ID" value="NZ_JACHXZ010000004.1"/>
</dbReference>
<feature type="domain" description="GGDEF" evidence="5">
    <location>
        <begin position="235"/>
        <end position="372"/>
    </location>
</feature>
<dbReference type="SUPFAM" id="SSF55073">
    <property type="entry name" value="Nucleotide cyclase"/>
    <property type="match status" value="1"/>
</dbReference>
<evidence type="ECO:0000313" key="7">
    <source>
        <dbReference type="Proteomes" id="UP000559987"/>
    </source>
</evidence>
<comment type="caution">
    <text evidence="6">The sequence shown here is derived from an EMBL/GenBank/DDBJ whole genome shotgun (WGS) entry which is preliminary data.</text>
</comment>
<dbReference type="FunFam" id="3.30.70.270:FF:000001">
    <property type="entry name" value="Diguanylate cyclase domain protein"/>
    <property type="match status" value="1"/>
</dbReference>
<dbReference type="SMART" id="SM00267">
    <property type="entry name" value="GGDEF"/>
    <property type="match status" value="1"/>
</dbReference>
<dbReference type="Pfam" id="PF00990">
    <property type="entry name" value="GGDEF"/>
    <property type="match status" value="1"/>
</dbReference>
<evidence type="ECO:0000256" key="2">
    <source>
        <dbReference type="ARBA" id="ARBA00012528"/>
    </source>
</evidence>
<feature type="transmembrane region" description="Helical" evidence="4">
    <location>
        <begin position="91"/>
        <end position="113"/>
    </location>
</feature>
<dbReference type="NCBIfam" id="TIGR00254">
    <property type="entry name" value="GGDEF"/>
    <property type="match status" value="1"/>
</dbReference>
<comment type="catalytic activity">
    <reaction evidence="3">
        <text>2 GTP = 3',3'-c-di-GMP + 2 diphosphate</text>
        <dbReference type="Rhea" id="RHEA:24898"/>
        <dbReference type="ChEBI" id="CHEBI:33019"/>
        <dbReference type="ChEBI" id="CHEBI:37565"/>
        <dbReference type="ChEBI" id="CHEBI:58805"/>
        <dbReference type="EC" id="2.7.7.65"/>
    </reaction>
</comment>
<dbReference type="InterPro" id="IPR050469">
    <property type="entry name" value="Diguanylate_Cyclase"/>
</dbReference>
<keyword evidence="4" id="KW-1133">Transmembrane helix</keyword>
<dbReference type="GO" id="GO:0052621">
    <property type="term" value="F:diguanylate cyclase activity"/>
    <property type="evidence" value="ECO:0007669"/>
    <property type="project" value="UniProtKB-EC"/>
</dbReference>
<dbReference type="InterPro" id="IPR000160">
    <property type="entry name" value="GGDEF_dom"/>
</dbReference>
<comment type="cofactor">
    <cofactor evidence="1">
        <name>Mg(2+)</name>
        <dbReference type="ChEBI" id="CHEBI:18420"/>
    </cofactor>
</comment>
<evidence type="ECO:0000256" key="3">
    <source>
        <dbReference type="ARBA" id="ARBA00034247"/>
    </source>
</evidence>
<dbReference type="InterPro" id="IPR043128">
    <property type="entry name" value="Rev_trsase/Diguanyl_cyclase"/>
</dbReference>
<dbReference type="InterPro" id="IPR029787">
    <property type="entry name" value="Nucleotide_cyclase"/>
</dbReference>
<dbReference type="AlphaFoldDB" id="A0A839UT56"/>
<name>A0A839UT56_9GAMM</name>
<dbReference type="PANTHER" id="PTHR45138">
    <property type="entry name" value="REGULATORY COMPONENTS OF SENSORY TRANSDUCTION SYSTEM"/>
    <property type="match status" value="1"/>
</dbReference>
<reference evidence="6 7" key="1">
    <citation type="submission" date="2020-08" db="EMBL/GenBank/DDBJ databases">
        <title>Genomic Encyclopedia of Type Strains, Phase III (KMG-III): the genomes of soil and plant-associated and newly described type strains.</title>
        <authorList>
            <person name="Whitman W."/>
        </authorList>
    </citation>
    <scope>NUCLEOTIDE SEQUENCE [LARGE SCALE GENOMIC DNA]</scope>
    <source>
        <strain evidence="6 7">CECT 8571</strain>
    </source>
</reference>
<sequence>MNPDQPMKDLPEEFVQTRLRLWRDVITRARPGITLYPILWLIISASAGIMFAAPLLAWSVMGVLTVASVLRVIHMRLLERCLEQGFALWRCSMYVVVLTHSTCWGAMFALSLTMGQADFLFLMAFSSSGILAGGSNSFSPVKSLSFAYIISFILPPLVVSIWLLDSWAESILIATYLFYMLNLAGQQHREYWASLRNEMILEMQSRTDALTSLNNRRYFDEKLNELCHLSSRDHVQLAVLVVDCDHFKAINDNYGHDFGDECLRELGKILSDSLPRATDVCARYGGEEFSIILAGTDLAGAELVAERIRERVAQHKIEYLGASAQLTVSIGLTSERLKQYQPGLPERLFKRADVALYRAKQDGRNCVRVADPQMVAEDAEMDVLLTRQLR</sequence>
<dbReference type="GO" id="GO:0005886">
    <property type="term" value="C:plasma membrane"/>
    <property type="evidence" value="ECO:0007669"/>
    <property type="project" value="TreeGrafter"/>
</dbReference>
<accession>A0A839UT56</accession>
<dbReference type="Proteomes" id="UP000559987">
    <property type="component" value="Unassembled WGS sequence"/>
</dbReference>
<dbReference type="Gene3D" id="3.30.70.270">
    <property type="match status" value="1"/>
</dbReference>
<dbReference type="PANTHER" id="PTHR45138:SF9">
    <property type="entry name" value="DIGUANYLATE CYCLASE DGCM-RELATED"/>
    <property type="match status" value="1"/>
</dbReference>
<organism evidence="6 7">
    <name type="scientific">Simiduia aestuariiviva</name>
    <dbReference type="NCBI Taxonomy" id="1510459"/>
    <lineage>
        <taxon>Bacteria</taxon>
        <taxon>Pseudomonadati</taxon>
        <taxon>Pseudomonadota</taxon>
        <taxon>Gammaproteobacteria</taxon>
        <taxon>Cellvibrionales</taxon>
        <taxon>Cellvibrionaceae</taxon>
        <taxon>Simiduia</taxon>
    </lineage>
</organism>
<evidence type="ECO:0000259" key="5">
    <source>
        <dbReference type="PROSITE" id="PS50887"/>
    </source>
</evidence>
<keyword evidence="4" id="KW-0472">Membrane</keyword>